<keyword evidence="1" id="KW-0812">Transmembrane</keyword>
<organism evidence="2 3">
    <name type="scientific">Cladonia borealis</name>
    <dbReference type="NCBI Taxonomy" id="184061"/>
    <lineage>
        <taxon>Eukaryota</taxon>
        <taxon>Fungi</taxon>
        <taxon>Dikarya</taxon>
        <taxon>Ascomycota</taxon>
        <taxon>Pezizomycotina</taxon>
        <taxon>Lecanoromycetes</taxon>
        <taxon>OSLEUM clade</taxon>
        <taxon>Lecanoromycetidae</taxon>
        <taxon>Lecanorales</taxon>
        <taxon>Lecanorineae</taxon>
        <taxon>Cladoniaceae</taxon>
        <taxon>Cladonia</taxon>
    </lineage>
</organism>
<gene>
    <name evidence="2" type="ORF">JMJ35_005375</name>
</gene>
<reference evidence="2" key="1">
    <citation type="submission" date="2023-03" db="EMBL/GenBank/DDBJ databases">
        <title>Complete genome of Cladonia borealis.</title>
        <authorList>
            <person name="Park H."/>
        </authorList>
    </citation>
    <scope>NUCLEOTIDE SEQUENCE</scope>
    <source>
        <strain evidence="2">ANT050790</strain>
    </source>
</reference>
<proteinExistence type="predicted"/>
<evidence type="ECO:0000256" key="1">
    <source>
        <dbReference type="SAM" id="Phobius"/>
    </source>
</evidence>
<dbReference type="EMBL" id="JAFEKC020000011">
    <property type="protein sequence ID" value="KAK0512247.1"/>
    <property type="molecule type" value="Genomic_DNA"/>
</dbReference>
<sequence>MMLCSNRSEGFRQGPLSHLYSHILTSCFLDTILVPLCTWLYLLVVVVLAAIGARRSPGLRRSHKTSEDVEFDGLADSGHKRSHGIAHKAFSILYYLLLLAQVLMCVLEITRLSLAHLRIGLLPFTFVSLILACALHFTRGFRGRVLGWKWANLAVFIALAVTNGVKIAEEVKEGTGQRKGSKYPESDEIIDVSVMVGVYAALAILETMLRP</sequence>
<dbReference type="AlphaFoldDB" id="A0AA39V1L8"/>
<comment type="caution">
    <text evidence="2">The sequence shown here is derived from an EMBL/GenBank/DDBJ whole genome shotgun (WGS) entry which is preliminary data.</text>
</comment>
<evidence type="ECO:0000313" key="3">
    <source>
        <dbReference type="Proteomes" id="UP001166286"/>
    </source>
</evidence>
<dbReference type="PROSITE" id="PS51257">
    <property type="entry name" value="PROKAR_LIPOPROTEIN"/>
    <property type="match status" value="1"/>
</dbReference>
<feature type="transmembrane region" description="Helical" evidence="1">
    <location>
        <begin position="189"/>
        <end position="209"/>
    </location>
</feature>
<dbReference type="Proteomes" id="UP001166286">
    <property type="component" value="Unassembled WGS sequence"/>
</dbReference>
<name>A0AA39V1L8_9LECA</name>
<feature type="transmembrane region" description="Helical" evidence="1">
    <location>
        <begin position="150"/>
        <end position="169"/>
    </location>
</feature>
<feature type="transmembrane region" description="Helical" evidence="1">
    <location>
        <begin position="32"/>
        <end position="53"/>
    </location>
</feature>
<protein>
    <submittedName>
        <fullName evidence="2">Uncharacterized protein</fullName>
    </submittedName>
</protein>
<feature type="transmembrane region" description="Helical" evidence="1">
    <location>
        <begin position="89"/>
        <end position="109"/>
    </location>
</feature>
<feature type="transmembrane region" description="Helical" evidence="1">
    <location>
        <begin position="115"/>
        <end position="138"/>
    </location>
</feature>
<keyword evidence="1" id="KW-0472">Membrane</keyword>
<accession>A0AA39V1L8</accession>
<evidence type="ECO:0000313" key="2">
    <source>
        <dbReference type="EMBL" id="KAK0512247.1"/>
    </source>
</evidence>
<keyword evidence="3" id="KW-1185">Reference proteome</keyword>
<keyword evidence="1" id="KW-1133">Transmembrane helix</keyword>